<evidence type="ECO:0000256" key="2">
    <source>
        <dbReference type="SAM" id="Phobius"/>
    </source>
</evidence>
<dbReference type="InParanoid" id="B2W4J5"/>
<dbReference type="STRING" id="426418.B2W4J5"/>
<keyword evidence="2" id="KW-1133">Transmembrane helix</keyword>
<gene>
    <name evidence="3" type="ORF">PTRG_04545</name>
</gene>
<evidence type="ECO:0000313" key="3">
    <source>
        <dbReference type="EMBL" id="EDU47452.1"/>
    </source>
</evidence>
<sequence length="1046" mass="117363">MYHSQRQPPSLKRSNSKESQNSYGSAATTVSRASSKLLFGEIPLTPATTADGRSIRSNGSICNLVLSTSSVFLRFWLNDACRDNLLDHMESEDLSSFRLVCHDFSAKAAPRLFEKMTVTFKTSTFSKPARIDALSRIGRHVKTFTFHMPHGPETCLPPIIDPLTGAEQQFIYEPQVQLPQHGPAKDKAPKYGSWEMQDLLIKQYPPLFHAATNVPAFCAAFSQMINLTHLKISCPGSNSPRHRRGVVDYALISLRIAIERAPLYSLSALSLHPIHPCGLLYLHPLHNFGSTPSSAKRWSQIRHLSICMENIPSSPRSRSSHSTEHLRVLHAYLSTLSRSLTRLFFRWKGSRGPCPLSLDREPCLSGQSSKANYADESNIHPSQRVGGAGGGPTPLSFPRLRTLALENAIMDSSQIADFITRHKRSLREFNFEDVKLREGDWDKALEPLTTITGNDSWKQYQEVESMDVPVMLSPVEIAPPPREMAMPREREVRSDVRIMGPLMEEVQEAIEEVGEVRDRLAVRRGWVPPDCREAVTGKNKDKSLAETRDKSKGTVESIWKQLYGMNSYIRNLVPGEVSHEDCVVKVTNWNLAARMLGEAPTNETPQEQESQKAKFAIAAQKATLESTAVGRKASKGDRAWAGKRAQFFRKRQEERIEPLLFDAKLVSAAHTRAAILLPLFIRAKAKRAPVLQRCQTEQVKAGFDSYRLQITDHSLGRATFWSERISGADFIPSFFMHIDAFVDVVALMDNTQLMKIWNWRMLITCDLIRRYIVARDYLQHFVQRQLASFAIRSYAVVSSKEIEVKKVIFHLSQMSEDEPDWSSEASPSEDGEDGDDGGEKALAQASCRGANTYASKLGSNSHHSIFYSFISFYSLPASADGDGRFTPRSDCQRGISRPGSRCICNGAEGGPTRLDEQDAYFERSKLSKEIQTNFTDLADKGYTRCETSIIAVAEIPKDGLDFMFLRAYILILGATLTVKLWFFKTATYGIGSNDSLWNQAEVVHAGIYSYAQKWLHQRIKHSEADTRWTVIEMGIKKAPAEIDKGG</sequence>
<dbReference type="eggNOG" id="ENOG502SKB7">
    <property type="taxonomic scope" value="Eukaryota"/>
</dbReference>
<dbReference type="Proteomes" id="UP000001471">
    <property type="component" value="Unassembled WGS sequence"/>
</dbReference>
<feature type="region of interest" description="Disordered" evidence="1">
    <location>
        <begin position="815"/>
        <end position="840"/>
    </location>
</feature>
<feature type="compositionally biased region" description="Acidic residues" evidence="1">
    <location>
        <begin position="815"/>
        <end position="836"/>
    </location>
</feature>
<accession>B2W4J5</accession>
<feature type="transmembrane region" description="Helical" evidence="2">
    <location>
        <begin position="963"/>
        <end position="982"/>
    </location>
</feature>
<proteinExistence type="predicted"/>
<feature type="compositionally biased region" description="Polar residues" evidence="1">
    <location>
        <begin position="17"/>
        <end position="28"/>
    </location>
</feature>
<keyword evidence="2" id="KW-0472">Membrane</keyword>
<name>B2W4J5_PYRTR</name>
<organism evidence="3 4">
    <name type="scientific">Pyrenophora tritici-repentis (strain Pt-1C-BFP)</name>
    <name type="common">Wheat tan spot fungus</name>
    <name type="synonym">Drechslera tritici-repentis</name>
    <dbReference type="NCBI Taxonomy" id="426418"/>
    <lineage>
        <taxon>Eukaryota</taxon>
        <taxon>Fungi</taxon>
        <taxon>Dikarya</taxon>
        <taxon>Ascomycota</taxon>
        <taxon>Pezizomycotina</taxon>
        <taxon>Dothideomycetes</taxon>
        <taxon>Pleosporomycetidae</taxon>
        <taxon>Pleosporales</taxon>
        <taxon>Pleosporineae</taxon>
        <taxon>Pleosporaceae</taxon>
        <taxon>Pyrenophora</taxon>
    </lineage>
</organism>
<protein>
    <submittedName>
        <fullName evidence="3">Uncharacterized protein</fullName>
    </submittedName>
</protein>
<dbReference type="EMBL" id="DS231618">
    <property type="protein sequence ID" value="EDU47452.1"/>
    <property type="molecule type" value="Genomic_DNA"/>
</dbReference>
<dbReference type="AlphaFoldDB" id="B2W4J5"/>
<feature type="region of interest" description="Disordered" evidence="1">
    <location>
        <begin position="1"/>
        <end position="28"/>
    </location>
</feature>
<reference evidence="4" key="1">
    <citation type="journal article" date="2013" name="G3 (Bethesda)">
        <title>Comparative genomics of a plant-pathogenic fungus, Pyrenophora tritici-repentis, reveals transduplication and the impact of repeat elements on pathogenicity and population divergence.</title>
        <authorList>
            <person name="Manning V.A."/>
            <person name="Pandelova I."/>
            <person name="Dhillon B."/>
            <person name="Wilhelm L.J."/>
            <person name="Goodwin S.B."/>
            <person name="Berlin A.M."/>
            <person name="Figueroa M."/>
            <person name="Freitag M."/>
            <person name="Hane J.K."/>
            <person name="Henrissat B."/>
            <person name="Holman W.H."/>
            <person name="Kodira C.D."/>
            <person name="Martin J."/>
            <person name="Oliver R.P."/>
            <person name="Robbertse B."/>
            <person name="Schackwitz W."/>
            <person name="Schwartz D.C."/>
            <person name="Spatafora J.W."/>
            <person name="Turgeon B.G."/>
            <person name="Yandava C."/>
            <person name="Young S."/>
            <person name="Zhou S."/>
            <person name="Zeng Q."/>
            <person name="Grigoriev I.V."/>
            <person name="Ma L.-J."/>
            <person name="Ciuffetti L.M."/>
        </authorList>
    </citation>
    <scope>NUCLEOTIDE SEQUENCE [LARGE SCALE GENOMIC DNA]</scope>
    <source>
        <strain evidence="4">Pt-1C-BFP</strain>
    </source>
</reference>
<dbReference type="OrthoDB" id="5327538at2759"/>
<keyword evidence="2" id="KW-0812">Transmembrane</keyword>
<evidence type="ECO:0000256" key="1">
    <source>
        <dbReference type="SAM" id="MobiDB-lite"/>
    </source>
</evidence>
<evidence type="ECO:0000313" key="4">
    <source>
        <dbReference type="Proteomes" id="UP000001471"/>
    </source>
</evidence>
<dbReference type="HOGENOM" id="CLU_291723_0_0_1"/>
<feature type="region of interest" description="Disordered" evidence="1">
    <location>
        <begin position="367"/>
        <end position="392"/>
    </location>
</feature>